<comment type="caution">
    <text evidence="2">The sequence shown here is derived from an EMBL/GenBank/DDBJ whole genome shotgun (WGS) entry which is preliminary data.</text>
</comment>
<proteinExistence type="predicted"/>
<keyword evidence="1" id="KW-0472">Membrane</keyword>
<feature type="transmembrane region" description="Helical" evidence="1">
    <location>
        <begin position="6"/>
        <end position="32"/>
    </location>
</feature>
<keyword evidence="1" id="KW-1133">Transmembrane helix</keyword>
<dbReference type="EMBL" id="JAEVHI010000004">
    <property type="protein sequence ID" value="KAG5293454.1"/>
    <property type="molecule type" value="Genomic_DNA"/>
</dbReference>
<accession>A0A8H7YJB7</accession>
<keyword evidence="1" id="KW-0812">Transmembrane</keyword>
<protein>
    <submittedName>
        <fullName evidence="2">Uncharacterized protein</fullName>
    </submittedName>
</protein>
<dbReference type="AlphaFoldDB" id="A0A8H7YJB7"/>
<name>A0A8H7YJB7_AJECA</name>
<gene>
    <name evidence="2" type="ORF">I7I52_04770</name>
</gene>
<dbReference type="VEuPathDB" id="FungiDB:I7I52_04770"/>
<organism evidence="2 3">
    <name type="scientific">Ajellomyces capsulatus</name>
    <name type="common">Darling's disease fungus</name>
    <name type="synonym">Histoplasma capsulatum</name>
    <dbReference type="NCBI Taxonomy" id="5037"/>
    <lineage>
        <taxon>Eukaryota</taxon>
        <taxon>Fungi</taxon>
        <taxon>Dikarya</taxon>
        <taxon>Ascomycota</taxon>
        <taxon>Pezizomycotina</taxon>
        <taxon>Eurotiomycetes</taxon>
        <taxon>Eurotiomycetidae</taxon>
        <taxon>Onygenales</taxon>
        <taxon>Ajellomycetaceae</taxon>
        <taxon>Histoplasma</taxon>
    </lineage>
</organism>
<reference evidence="2 3" key="1">
    <citation type="submission" date="2021-01" db="EMBL/GenBank/DDBJ databases">
        <title>Chromosome-level genome assembly of a human fungal pathogen reveals clustering of transcriptionally co-regulated genes.</title>
        <authorList>
            <person name="Voorhies M."/>
            <person name="Cohen S."/>
            <person name="Shea T.P."/>
            <person name="Petrus S."/>
            <person name="Munoz J.F."/>
            <person name="Poplawski S."/>
            <person name="Goldman W.E."/>
            <person name="Michael T."/>
            <person name="Cuomo C.A."/>
            <person name="Sil A."/>
            <person name="Beyhan S."/>
        </authorList>
    </citation>
    <scope>NUCLEOTIDE SEQUENCE [LARGE SCALE GENOMIC DNA]</scope>
    <source>
        <strain evidence="2 3">G184AR</strain>
    </source>
</reference>
<sequence>MMEETVSHSVFVGILLYRGISLSLSLFIYLFIFSLTKMHKGWPGQARPVLEQGGWSVCCFGE</sequence>
<evidence type="ECO:0000313" key="3">
    <source>
        <dbReference type="Proteomes" id="UP000670092"/>
    </source>
</evidence>
<evidence type="ECO:0000313" key="2">
    <source>
        <dbReference type="EMBL" id="KAG5293454.1"/>
    </source>
</evidence>
<evidence type="ECO:0000256" key="1">
    <source>
        <dbReference type="SAM" id="Phobius"/>
    </source>
</evidence>
<dbReference type="Proteomes" id="UP000670092">
    <property type="component" value="Unassembled WGS sequence"/>
</dbReference>